<dbReference type="RefSeq" id="WP_080317780.1">
    <property type="nucleotide sequence ID" value="NZ_MTBC01000001.1"/>
</dbReference>
<dbReference type="GO" id="GO:0016780">
    <property type="term" value="F:phosphotransferase activity, for other substituted phosphate groups"/>
    <property type="evidence" value="ECO:0007669"/>
    <property type="project" value="TreeGrafter"/>
</dbReference>
<accession>A0A1V6LVV4</accession>
<feature type="transmembrane region" description="Helical" evidence="2">
    <location>
        <begin position="81"/>
        <end position="101"/>
    </location>
</feature>
<keyword evidence="2" id="KW-0812">Transmembrane</keyword>
<dbReference type="InterPro" id="IPR036259">
    <property type="entry name" value="MFS_trans_sf"/>
</dbReference>
<dbReference type="PANTHER" id="PTHR30576">
    <property type="entry name" value="COLANIC BIOSYNTHESIS UDP-GLUCOSE LIPID CARRIER TRANSFERASE"/>
    <property type="match status" value="1"/>
</dbReference>
<dbReference type="PANTHER" id="PTHR30576:SF0">
    <property type="entry name" value="UNDECAPRENYL-PHOSPHATE N-ACETYLGALACTOSAMINYL 1-PHOSPHATE TRANSFERASE-RELATED"/>
    <property type="match status" value="1"/>
</dbReference>
<protein>
    <submittedName>
        <fullName evidence="4">Exopolysaccharide biosynthesis protein</fullName>
    </submittedName>
</protein>
<name>A0A1V6LVV4_9FLAO</name>
<dbReference type="Pfam" id="PF02397">
    <property type="entry name" value="Bac_transf"/>
    <property type="match status" value="1"/>
</dbReference>
<feature type="transmembrane region" description="Helical" evidence="2">
    <location>
        <begin position="107"/>
        <end position="128"/>
    </location>
</feature>
<evidence type="ECO:0000259" key="3">
    <source>
        <dbReference type="Pfam" id="PF02397"/>
    </source>
</evidence>
<reference evidence="4 5" key="1">
    <citation type="submission" date="2016-12" db="EMBL/GenBank/DDBJ databases">
        <authorList>
            <person name="Song W.-J."/>
            <person name="Kurnit D.M."/>
        </authorList>
    </citation>
    <scope>NUCLEOTIDE SEQUENCE [LARGE SCALE GENOMIC DNA]</scope>
    <source>
        <strain evidence="4 5">HSG9</strain>
    </source>
</reference>
<gene>
    <name evidence="4" type="ORF">BUL40_01425</name>
</gene>
<evidence type="ECO:0000313" key="4">
    <source>
        <dbReference type="EMBL" id="OQD44245.1"/>
    </source>
</evidence>
<evidence type="ECO:0000313" key="5">
    <source>
        <dbReference type="Proteomes" id="UP000191680"/>
    </source>
</evidence>
<comment type="caution">
    <text evidence="4">The sequence shown here is derived from an EMBL/GenBank/DDBJ whole genome shotgun (WGS) entry which is preliminary data.</text>
</comment>
<keyword evidence="5" id="KW-1185">Reference proteome</keyword>
<proteinExistence type="inferred from homology"/>
<dbReference type="InterPro" id="IPR003362">
    <property type="entry name" value="Bact_transf"/>
</dbReference>
<feature type="transmembrane region" description="Helical" evidence="2">
    <location>
        <begin position="14"/>
        <end position="36"/>
    </location>
</feature>
<feature type="domain" description="Bacterial sugar transferase" evidence="3">
    <location>
        <begin position="272"/>
        <end position="451"/>
    </location>
</feature>
<feature type="transmembrane region" description="Helical" evidence="2">
    <location>
        <begin position="263"/>
        <end position="292"/>
    </location>
</feature>
<keyword evidence="2" id="KW-0472">Membrane</keyword>
<dbReference type="Proteomes" id="UP000191680">
    <property type="component" value="Unassembled WGS sequence"/>
</dbReference>
<keyword evidence="2" id="KW-1133">Transmembrane helix</keyword>
<organism evidence="4 5">
    <name type="scientific">Croceivirga radicis</name>
    <dbReference type="NCBI Taxonomy" id="1929488"/>
    <lineage>
        <taxon>Bacteria</taxon>
        <taxon>Pseudomonadati</taxon>
        <taxon>Bacteroidota</taxon>
        <taxon>Flavobacteriia</taxon>
        <taxon>Flavobacteriales</taxon>
        <taxon>Flavobacteriaceae</taxon>
        <taxon>Croceivirga</taxon>
    </lineage>
</organism>
<dbReference type="SUPFAM" id="SSF103473">
    <property type="entry name" value="MFS general substrate transporter"/>
    <property type="match status" value="1"/>
</dbReference>
<sequence length="456" mass="53622">MSRPSILNSIERKFILLVGDMLIVLTSLNLLINHAIDKEFISIGLKVFVFGFGLFTYFGLSYILDFYNLEKVARRRYALSQSLYISSLYVFIVFIVTVFTYDVSFWRIPLLSFLLLTPIEIALWRLFFSNIFKIIPTTKNVLYLYDQKAEENLKEHLEYINGDEVNTYYKVKLTYSVENGQPPFQKKTFLEAIEKIDAWILNLRNYDSLPESVENILLDSILKGKEVISYTSFYENTYEAMPIKSHHHSFYELLRLRNKKIRYLHVIFSFIVNFLLSCLVGVVFFLVCPFVWSLNLFFNKGPLFYTQLRVGQFGNEFKIYKFRSMVVDAEKEGAKMATKNDARITSFGRILRVFRIDELPQIISVIQGNMAFIGPRPERKVFVDQLNKKMPFYGIRHLFKPGITGWAQVKYKYGEDLEDSIRKLEYDLYYIKNRSITLDLRIIFKTVTTVLFSRGI</sequence>
<evidence type="ECO:0000256" key="1">
    <source>
        <dbReference type="ARBA" id="ARBA00006464"/>
    </source>
</evidence>
<dbReference type="OrthoDB" id="9808602at2"/>
<dbReference type="AlphaFoldDB" id="A0A1V6LVV4"/>
<evidence type="ECO:0000256" key="2">
    <source>
        <dbReference type="SAM" id="Phobius"/>
    </source>
</evidence>
<dbReference type="EMBL" id="MTBC01000001">
    <property type="protein sequence ID" value="OQD44245.1"/>
    <property type="molecule type" value="Genomic_DNA"/>
</dbReference>
<feature type="transmembrane region" description="Helical" evidence="2">
    <location>
        <begin position="48"/>
        <end position="69"/>
    </location>
</feature>
<comment type="similarity">
    <text evidence="1">Belongs to the bacterial sugar transferase family.</text>
</comment>